<keyword evidence="2" id="KW-0540">Nuclease</keyword>
<dbReference type="InterPro" id="IPR047693">
    <property type="entry name" value="RNA-guided_IscB-like"/>
</dbReference>
<keyword evidence="2" id="KW-0378">Hydrolase</keyword>
<dbReference type="Proteomes" id="UP001243286">
    <property type="component" value="Unassembled WGS sequence"/>
</dbReference>
<dbReference type="InterPro" id="IPR025938">
    <property type="entry name" value="RRXRR_dom"/>
</dbReference>
<comment type="caution">
    <text evidence="2">The sequence shown here is derived from an EMBL/GenBank/DDBJ whole genome shotgun (WGS) entry which is preliminary data.</text>
</comment>
<name>A0ABT6R2Z2_9BACL</name>
<dbReference type="Gene3D" id="1.10.30.50">
    <property type="match status" value="1"/>
</dbReference>
<dbReference type="Pfam" id="PF14239">
    <property type="entry name" value="RRXRR"/>
    <property type="match status" value="1"/>
</dbReference>
<dbReference type="EMBL" id="JASBQV010000012">
    <property type="protein sequence ID" value="MDI3235198.1"/>
    <property type="molecule type" value="Genomic_DNA"/>
</dbReference>
<dbReference type="InterPro" id="IPR002711">
    <property type="entry name" value="HNH"/>
</dbReference>
<dbReference type="Pfam" id="PF01844">
    <property type="entry name" value="HNH"/>
    <property type="match status" value="1"/>
</dbReference>
<evidence type="ECO:0000313" key="2">
    <source>
        <dbReference type="EMBL" id="MDI3235198.1"/>
    </source>
</evidence>
<evidence type="ECO:0000259" key="1">
    <source>
        <dbReference type="SMART" id="SM00507"/>
    </source>
</evidence>
<dbReference type="InterPro" id="IPR052892">
    <property type="entry name" value="NA-targeting_endonuclease"/>
</dbReference>
<reference evidence="2 3" key="1">
    <citation type="submission" date="2023-04" db="EMBL/GenBank/DDBJ databases">
        <title>Antarctic isolates genomes.</title>
        <authorList>
            <person name="Dimov S.G."/>
        </authorList>
    </citation>
    <scope>NUCLEOTIDE SEQUENCE [LARGE SCALE GENOMIC DNA]</scope>
    <source>
        <strain evidence="2 3">AL19</strain>
    </source>
</reference>
<keyword evidence="2" id="KW-0255">Endonuclease</keyword>
<evidence type="ECO:0000313" key="3">
    <source>
        <dbReference type="Proteomes" id="UP001243286"/>
    </source>
</evidence>
<dbReference type="InterPro" id="IPR003615">
    <property type="entry name" value="HNH_nuc"/>
</dbReference>
<dbReference type="NCBIfam" id="NF040563">
    <property type="entry name" value="guided_IscB"/>
    <property type="match status" value="1"/>
</dbReference>
<accession>A0ABT6R2Z2</accession>
<sequence length="418" mass="48500">MLVFVLNQHGEPLMPCKPRKARHLLDEKKAKIVKRTPFTIQLLYGSSGYKQPISLGVDAGTKQIGFSATTSTKVLLEGEVQLRTDIQDLLATRRAMRNARRSRKTRYRQARFLNRKKPKGWLAPSIQHKVDAHLKLIRMIHRLLPIKHLTIEVAQFDIQKIKNPDISGDLYQKGDQLGFWNVREYVFFRDKHMCQHCKGKSKDNILNVHHIESRRTGGDSPNNLITLCETCHHKIHQQKLEHLFQRKSRSLRDASQMTVMRWFIYNAVKEAYPYVKLTYGFLTKNTRIQNGLEKRHAVDARCISGNPLGEAPKVSYLFRQVRANNRQLHKMTIGKKGKRKANKAERLVHGYQLFDKVQYEEQTCFVFGRRKNGYFDLRTIAGFSIHKSASYKKLTLLEKAKTWLVDIQSEGGEGRSQP</sequence>
<dbReference type="CDD" id="cd00085">
    <property type="entry name" value="HNHc"/>
    <property type="match status" value="1"/>
</dbReference>
<dbReference type="PANTHER" id="PTHR33877">
    <property type="entry name" value="SLL1193 PROTEIN"/>
    <property type="match status" value="1"/>
</dbReference>
<gene>
    <name evidence="2" type="primary">iscB</name>
    <name evidence="2" type="ORF">QK289_09285</name>
</gene>
<keyword evidence="3" id="KW-1185">Reference proteome</keyword>
<feature type="domain" description="HNH nuclease" evidence="1">
    <location>
        <begin position="181"/>
        <end position="233"/>
    </location>
</feature>
<dbReference type="RefSeq" id="WP_282356428.1">
    <property type="nucleotide sequence ID" value="NZ_JASBQV010000012.1"/>
</dbReference>
<protein>
    <submittedName>
        <fullName evidence="2">RNA-guided endonuclease IscB</fullName>
    </submittedName>
</protein>
<dbReference type="SMART" id="SM00507">
    <property type="entry name" value="HNHc"/>
    <property type="match status" value="1"/>
</dbReference>
<organism evidence="2 3">
    <name type="scientific">Exiguobacterium antarcticum</name>
    <dbReference type="NCBI Taxonomy" id="132920"/>
    <lineage>
        <taxon>Bacteria</taxon>
        <taxon>Bacillati</taxon>
        <taxon>Bacillota</taxon>
        <taxon>Bacilli</taxon>
        <taxon>Bacillales</taxon>
        <taxon>Bacillales Family XII. Incertae Sedis</taxon>
        <taxon>Exiguobacterium</taxon>
    </lineage>
</organism>
<dbReference type="GO" id="GO:0004519">
    <property type="term" value="F:endonuclease activity"/>
    <property type="evidence" value="ECO:0007669"/>
    <property type="project" value="UniProtKB-KW"/>
</dbReference>
<proteinExistence type="predicted"/>
<dbReference type="PANTHER" id="PTHR33877:SF2">
    <property type="entry name" value="OS07G0170200 PROTEIN"/>
    <property type="match status" value="1"/>
</dbReference>